<keyword evidence="3" id="KW-1185">Reference proteome</keyword>
<sequence>MDGIEIMLELDYYDCVNILCRKYDDVADDYFYREPFTGDLHENKDIKITKPESETDVPFLEFLLNIFSNKTNDSNISKFNISGENSRINSNKNSLNNSSNNHSNSDNSKL</sequence>
<feature type="compositionally biased region" description="Low complexity" evidence="1">
    <location>
        <begin position="85"/>
        <end position="110"/>
    </location>
</feature>
<name>A0ABX7A9V5_MYCBV</name>
<proteinExistence type="predicted"/>
<dbReference type="RefSeq" id="WP_157823755.1">
    <property type="nucleotide sequence ID" value="NZ_CP022588.1"/>
</dbReference>
<organism evidence="2 3">
    <name type="scientific">Mycoplasmopsis bovis</name>
    <name type="common">Mycoplasma bovis</name>
    <dbReference type="NCBI Taxonomy" id="28903"/>
    <lineage>
        <taxon>Bacteria</taxon>
        <taxon>Bacillati</taxon>
        <taxon>Mycoplasmatota</taxon>
        <taxon>Mycoplasmoidales</taxon>
        <taxon>Metamycoplasmataceae</taxon>
        <taxon>Mycoplasmopsis</taxon>
    </lineage>
</organism>
<evidence type="ECO:0000256" key="1">
    <source>
        <dbReference type="SAM" id="MobiDB-lite"/>
    </source>
</evidence>
<gene>
    <name evidence="2" type="ORF">HYD69_03530</name>
</gene>
<dbReference type="Proteomes" id="UP000596039">
    <property type="component" value="Chromosome"/>
</dbReference>
<evidence type="ECO:0000313" key="2">
    <source>
        <dbReference type="EMBL" id="QQH50083.2"/>
    </source>
</evidence>
<protein>
    <submittedName>
        <fullName evidence="2">Uncharacterized protein</fullName>
    </submittedName>
</protein>
<reference evidence="2 3" key="1">
    <citation type="journal article" date="2020" name="Vet. Res.">
        <title>Phylogenomic analysis of Mycoplasma bovis from Belgian veal, dairy and beef herds.</title>
        <authorList>
            <person name="Bokma J."/>
            <person name="Vereecke N."/>
            <person name="De Bleecker K."/>
            <person name="Callens J."/>
            <person name="Ribbens S."/>
            <person name="Nauwynck H."/>
            <person name="Haesebrouck F."/>
            <person name="Theuns S."/>
            <person name="Boyen F."/>
            <person name="Pardon B."/>
        </authorList>
    </citation>
    <scope>NUCLEOTIDE SEQUENCE [LARGE SCALE GENOMIC DNA]</scope>
    <source>
        <strain evidence="2 3">Mb222</strain>
    </source>
</reference>
<evidence type="ECO:0000313" key="3">
    <source>
        <dbReference type="Proteomes" id="UP000596039"/>
    </source>
</evidence>
<dbReference type="EMBL" id="CP058496">
    <property type="protein sequence ID" value="QQH50083.2"/>
    <property type="molecule type" value="Genomic_DNA"/>
</dbReference>
<accession>A0ABX7A9V5</accession>
<feature type="region of interest" description="Disordered" evidence="1">
    <location>
        <begin position="81"/>
        <end position="110"/>
    </location>
</feature>